<organism evidence="4 5">
    <name type="scientific">Fenollaria massiliensis</name>
    <dbReference type="NCBI Taxonomy" id="938288"/>
    <lineage>
        <taxon>Bacteria</taxon>
        <taxon>Bacillati</taxon>
        <taxon>Bacillota</taxon>
        <taxon>Clostridia</taxon>
        <taxon>Eubacteriales</taxon>
        <taxon>Fenollaria</taxon>
    </lineage>
</organism>
<accession>A0A9E7DKE6</accession>
<keyword evidence="4" id="KW-0436">Ligase</keyword>
<dbReference type="InterPro" id="IPR000182">
    <property type="entry name" value="GNAT_dom"/>
</dbReference>
<keyword evidence="1" id="KW-0547">Nucleotide-binding</keyword>
<evidence type="ECO:0000313" key="4">
    <source>
        <dbReference type="EMBL" id="UQK59540.1"/>
    </source>
</evidence>
<dbReference type="AlphaFoldDB" id="A0A9E7DKE6"/>
<dbReference type="Proteomes" id="UP000831151">
    <property type="component" value="Chromosome"/>
</dbReference>
<dbReference type="GO" id="GO:0016747">
    <property type="term" value="F:acyltransferase activity, transferring groups other than amino-acyl groups"/>
    <property type="evidence" value="ECO:0007669"/>
    <property type="project" value="InterPro"/>
</dbReference>
<name>A0A9E7DKE6_9FIRM</name>
<evidence type="ECO:0000313" key="5">
    <source>
        <dbReference type="Proteomes" id="UP000831151"/>
    </source>
</evidence>
<dbReference type="SUPFAM" id="SSF52374">
    <property type="entry name" value="Nucleotidylyl transferase"/>
    <property type="match status" value="1"/>
</dbReference>
<dbReference type="InterPro" id="IPR016181">
    <property type="entry name" value="Acyl_CoA_acyltransferase"/>
</dbReference>
<dbReference type="Pfam" id="PF08218">
    <property type="entry name" value="Citrate_ly_lig"/>
    <property type="match status" value="1"/>
</dbReference>
<sequence>MFYVDKIIKGSSSEKALEEFLLDKEVIYEDVDASYVIRDAGDIIATVSVKKNLIKFFYIDEAYQGEGLAIELINSALEDIISKGYRTYFVFTKAKNENIFTSLSMDVIEKTEDVVLLEGGFFKYADWIQNIKKDLDKDEYSAIVMNANPLTLGHEYLVDKALEEARDLIIFVLEEDASYFSTKDRYEIVKNHYHNNGRVHVYKSGPYIISRATFPTYFLKKDTDKLKVYTELDAKIFAKRIAKDLNIKKRYFGTEPIDKVTEKYNEMMKKILFEYGVESEFIERKKINDEYISASKLREGIETDFESIKKYLSQDVYEYLKERCLH</sequence>
<dbReference type="Gene3D" id="3.40.50.620">
    <property type="entry name" value="HUPs"/>
    <property type="match status" value="1"/>
</dbReference>
<evidence type="ECO:0000256" key="1">
    <source>
        <dbReference type="ARBA" id="ARBA00022741"/>
    </source>
</evidence>
<gene>
    <name evidence="4" type="ORF">M1R53_02530</name>
</gene>
<dbReference type="PANTHER" id="PTHR40599">
    <property type="entry name" value="[CITRATE [PRO-3S]-LYASE] LIGASE"/>
    <property type="match status" value="1"/>
</dbReference>
<dbReference type="InterPro" id="IPR014729">
    <property type="entry name" value="Rossmann-like_a/b/a_fold"/>
</dbReference>
<dbReference type="SMART" id="SM00764">
    <property type="entry name" value="Citrate_ly_lig"/>
    <property type="match status" value="1"/>
</dbReference>
<dbReference type="Gene3D" id="3.40.630.30">
    <property type="match status" value="1"/>
</dbReference>
<dbReference type="GO" id="GO:0005524">
    <property type="term" value="F:ATP binding"/>
    <property type="evidence" value="ECO:0007669"/>
    <property type="project" value="UniProtKB-KW"/>
</dbReference>
<evidence type="ECO:0000256" key="2">
    <source>
        <dbReference type="ARBA" id="ARBA00022840"/>
    </source>
</evidence>
<dbReference type="InterPro" id="IPR013166">
    <property type="entry name" value="Citrate_lyase_ligase_C"/>
</dbReference>
<dbReference type="EMBL" id="CP096649">
    <property type="protein sequence ID" value="UQK59540.1"/>
    <property type="molecule type" value="Genomic_DNA"/>
</dbReference>
<dbReference type="PROSITE" id="PS51186">
    <property type="entry name" value="GNAT"/>
    <property type="match status" value="1"/>
</dbReference>
<dbReference type="SUPFAM" id="SSF55729">
    <property type="entry name" value="Acyl-CoA N-acyltransferases (Nat)"/>
    <property type="match status" value="1"/>
</dbReference>
<feature type="domain" description="N-acetyltransferase" evidence="3">
    <location>
        <begin position="1"/>
        <end position="136"/>
    </location>
</feature>
<dbReference type="GO" id="GO:0008771">
    <property type="term" value="F:[citrate (pro-3S)-lyase] ligase activity"/>
    <property type="evidence" value="ECO:0007669"/>
    <property type="project" value="InterPro"/>
</dbReference>
<dbReference type="RefSeq" id="WP_249242956.1">
    <property type="nucleotide sequence ID" value="NZ_CP096649.1"/>
</dbReference>
<keyword evidence="2" id="KW-0067">ATP-binding</keyword>
<dbReference type="InterPro" id="IPR005216">
    <property type="entry name" value="Citrate_lyase_ligase"/>
</dbReference>
<proteinExistence type="predicted"/>
<evidence type="ECO:0000259" key="3">
    <source>
        <dbReference type="PROSITE" id="PS51186"/>
    </source>
</evidence>
<protein>
    <submittedName>
        <fullName evidence="4">[citrate (Pro-3S)-lyase] ligase</fullName>
    </submittedName>
</protein>
<dbReference type="KEGG" id="fms:M1R53_02530"/>
<dbReference type="PANTHER" id="PTHR40599:SF1">
    <property type="entry name" value="[CITRATE [PRO-3S]-LYASE] LIGASE"/>
    <property type="match status" value="1"/>
</dbReference>
<dbReference type="Pfam" id="PF00583">
    <property type="entry name" value="Acetyltransf_1"/>
    <property type="match status" value="1"/>
</dbReference>
<keyword evidence="5" id="KW-1185">Reference proteome</keyword>
<reference evidence="4" key="1">
    <citation type="submission" date="2022-04" db="EMBL/GenBank/DDBJ databases">
        <title>Complete genome sequences of Ezakiella coagulans and Fenollaria massiliensis.</title>
        <authorList>
            <person name="France M.T."/>
            <person name="Clifford J."/>
            <person name="Narina S."/>
            <person name="Rutt L."/>
            <person name="Ravel J."/>
        </authorList>
    </citation>
    <scope>NUCLEOTIDE SEQUENCE</scope>
    <source>
        <strain evidence="4">C0061C2</strain>
    </source>
</reference>